<sequence>MECVSNAITIGFEKSTEEAAHLRLVPMAIRSDMLGKCSIGCSMGLVLIDLKFMNFFFMVVMMIYWVVFILAQKATRMDYEGLHKMSYHLMETIGVADREVVVRWWQKDDGVIVVERGL</sequence>
<accession>A0ABD1V2E8</accession>
<keyword evidence="1" id="KW-0812">Transmembrane</keyword>
<protein>
    <submittedName>
        <fullName evidence="3">Uncharacterized protein</fullName>
    </submittedName>
</protein>
<dbReference type="EMBL" id="JBFOLJ010000006">
    <property type="protein sequence ID" value="KAL2530298.1"/>
    <property type="molecule type" value="Genomic_DNA"/>
</dbReference>
<keyword evidence="1" id="KW-1133">Transmembrane helix</keyword>
<feature type="transmembrane region" description="Helical" evidence="1">
    <location>
        <begin position="52"/>
        <end position="71"/>
    </location>
</feature>
<comment type="caution">
    <text evidence="3">The sequence shown here is derived from an EMBL/GenBank/DDBJ whole genome shotgun (WGS) entry which is preliminary data.</text>
</comment>
<name>A0ABD1V2E8_9LAMI</name>
<organism evidence="3 4">
    <name type="scientific">Forsythia ovata</name>
    <dbReference type="NCBI Taxonomy" id="205694"/>
    <lineage>
        <taxon>Eukaryota</taxon>
        <taxon>Viridiplantae</taxon>
        <taxon>Streptophyta</taxon>
        <taxon>Embryophyta</taxon>
        <taxon>Tracheophyta</taxon>
        <taxon>Spermatophyta</taxon>
        <taxon>Magnoliopsida</taxon>
        <taxon>eudicotyledons</taxon>
        <taxon>Gunneridae</taxon>
        <taxon>Pentapetalae</taxon>
        <taxon>asterids</taxon>
        <taxon>lamiids</taxon>
        <taxon>Lamiales</taxon>
        <taxon>Oleaceae</taxon>
        <taxon>Forsythieae</taxon>
        <taxon>Forsythia</taxon>
    </lineage>
</organism>
<proteinExistence type="predicted"/>
<dbReference type="AlphaFoldDB" id="A0ABD1V2E8"/>
<dbReference type="Proteomes" id="UP001604277">
    <property type="component" value="Unassembled WGS sequence"/>
</dbReference>
<evidence type="ECO:0000313" key="4">
    <source>
        <dbReference type="Proteomes" id="UP001604277"/>
    </source>
</evidence>
<evidence type="ECO:0000313" key="2">
    <source>
        <dbReference type="EMBL" id="KAL2530298.1"/>
    </source>
</evidence>
<keyword evidence="1" id="KW-0472">Membrane</keyword>
<keyword evidence="4" id="KW-1185">Reference proteome</keyword>
<evidence type="ECO:0000313" key="3">
    <source>
        <dbReference type="EMBL" id="KAL2530825.1"/>
    </source>
</evidence>
<reference evidence="4" key="1">
    <citation type="submission" date="2024-07" db="EMBL/GenBank/DDBJ databases">
        <title>Two chromosome-level genome assemblies of Korean endemic species Abeliophyllum distichum and Forsythia ovata (Oleaceae).</title>
        <authorList>
            <person name="Jang H."/>
        </authorList>
    </citation>
    <scope>NUCLEOTIDE SEQUENCE [LARGE SCALE GENOMIC DNA]</scope>
</reference>
<gene>
    <name evidence="2" type="ORF">Fot_22899</name>
    <name evidence="3" type="ORF">Fot_23426</name>
</gene>
<evidence type="ECO:0000256" key="1">
    <source>
        <dbReference type="SAM" id="Phobius"/>
    </source>
</evidence>
<dbReference type="EMBL" id="JBFOLJ010000006">
    <property type="protein sequence ID" value="KAL2530825.1"/>
    <property type="molecule type" value="Genomic_DNA"/>
</dbReference>
<reference evidence="3" key="2">
    <citation type="submission" date="2024-07" db="EMBL/GenBank/DDBJ databases">
        <title>Two chromosome-level genome assemblies of Korean endemic species Abeliophyllum distichum and Forsythia ovata (Oleaceae).</title>
        <authorList>
            <person name="Mun J.H."/>
        </authorList>
    </citation>
    <scope>NUCLEOTIDE SEQUENCE</scope>
    <source>
        <strain evidence="3">KNKB202402200001</strain>
        <tissue evidence="3">Leaf</tissue>
    </source>
</reference>